<organism evidence="2 3">
    <name type="scientific">Pseudovibrio japonicus</name>
    <dbReference type="NCBI Taxonomy" id="366534"/>
    <lineage>
        <taxon>Bacteria</taxon>
        <taxon>Pseudomonadati</taxon>
        <taxon>Pseudomonadota</taxon>
        <taxon>Alphaproteobacteria</taxon>
        <taxon>Hyphomicrobiales</taxon>
        <taxon>Stappiaceae</taxon>
        <taxon>Pseudovibrio</taxon>
    </lineage>
</organism>
<evidence type="ECO:0000313" key="2">
    <source>
        <dbReference type="EMBL" id="GHB33736.1"/>
    </source>
</evidence>
<comment type="caution">
    <text evidence="2">The sequence shown here is derived from an EMBL/GenBank/DDBJ whole genome shotgun (WGS) entry which is preliminary data.</text>
</comment>
<dbReference type="RefSeq" id="WP_189436967.1">
    <property type="nucleotide sequence ID" value="NZ_BMXE01000004.1"/>
</dbReference>
<sequence>MRHSEQDLQALWEAACTADSALRNFMNEHGIDDSKISLPVGVPLRTEITNGNRELHDRFSALQCAAGAANRRYSFAKSENNKQVKAAERKAAEANRKAPKEDS</sequence>
<reference evidence="3" key="1">
    <citation type="journal article" date="2019" name="Int. J. Syst. Evol. Microbiol.">
        <title>The Global Catalogue of Microorganisms (GCM) 10K type strain sequencing project: providing services to taxonomists for standard genome sequencing and annotation.</title>
        <authorList>
            <consortium name="The Broad Institute Genomics Platform"/>
            <consortium name="The Broad Institute Genome Sequencing Center for Infectious Disease"/>
            <person name="Wu L."/>
            <person name="Ma J."/>
        </authorList>
    </citation>
    <scope>NUCLEOTIDE SEQUENCE [LARGE SCALE GENOMIC DNA]</scope>
    <source>
        <strain evidence="3">KCTC 12861</strain>
    </source>
</reference>
<protein>
    <submittedName>
        <fullName evidence="2">Uncharacterized protein</fullName>
    </submittedName>
</protein>
<gene>
    <name evidence="2" type="ORF">GCM10007094_23220</name>
</gene>
<name>A0ABQ3ECY4_9HYPH</name>
<proteinExistence type="predicted"/>
<keyword evidence="3" id="KW-1185">Reference proteome</keyword>
<evidence type="ECO:0000313" key="3">
    <source>
        <dbReference type="Proteomes" id="UP000637980"/>
    </source>
</evidence>
<evidence type="ECO:0000256" key="1">
    <source>
        <dbReference type="SAM" id="MobiDB-lite"/>
    </source>
</evidence>
<dbReference type="Proteomes" id="UP000637980">
    <property type="component" value="Unassembled WGS sequence"/>
</dbReference>
<feature type="region of interest" description="Disordered" evidence="1">
    <location>
        <begin position="78"/>
        <end position="103"/>
    </location>
</feature>
<accession>A0ABQ3ECY4</accession>
<dbReference type="EMBL" id="BMXE01000004">
    <property type="protein sequence ID" value="GHB33736.1"/>
    <property type="molecule type" value="Genomic_DNA"/>
</dbReference>
<feature type="compositionally biased region" description="Basic and acidic residues" evidence="1">
    <location>
        <begin position="79"/>
        <end position="103"/>
    </location>
</feature>